<evidence type="ECO:0000256" key="1">
    <source>
        <dbReference type="ARBA" id="ARBA00004477"/>
    </source>
</evidence>
<reference evidence="17" key="1">
    <citation type="submission" date="2021-03" db="EMBL/GenBank/DDBJ databases">
        <authorList>
            <person name="Tagirdzhanova G."/>
        </authorList>
    </citation>
    <scope>NUCLEOTIDE SEQUENCE</scope>
</reference>
<keyword evidence="5 13" id="KW-0337">GPI-anchor biosynthesis</keyword>
<keyword evidence="9 13" id="KW-1133">Transmembrane helix</keyword>
<dbReference type="FunFam" id="3.40.720.10:FF:000045">
    <property type="entry name" value="GPI ethanolamine phosphate transferase 2"/>
    <property type="match status" value="1"/>
</dbReference>
<sequence length="798" mass="87471">MAKGLRSSRNKTNNSKLRSNVFGPAETARKERLSAKLIELASKPQPNPEQGTKMTDGEKVTTQEVPEELEAHSPAREEGTLFVDEYYKLRLEGLTRLTATIEMSIDQADRPSSTREPSSSRERKEAILIFATGFFPYKPFIPGRATFQDSQYGGQLASAPFDKVIFMVVDALRRLTPILHRRRSITLKPLRSDFVYSNNSGFQFTQALIRSGAAMPFTAHATSPTITMPRVKAITTGSIPSFLDVILNFAESDKTSNLASQDTWLGQLKGMRGGKLVMYGDDTWLKLFPNTFSRVDGTSSFFVSDFTEVDNNVTRNIPSELKRSDWNGMIIHYLGLDHIGHKSGPRSPHMVPKQSEMDGIVKQIYTSIETEEHLHSTLFVLCGDHGMNDAGNHGGSAEGETSPALVFISPKLQSISKGSECPLALPESTFSYYTTVEQSDIAPTLAGLLGFPIPLNNLGVFISDLLDFWDEHVKVDLLLQNARQILSIVHEAFPALSLSEAKPLDDCALAQSAEETLSCHWSKVTSLVDVHGQTDAAAAVDALTQFSKHAQHIMSSTASNYNLPRLGVGIGLAALTTVAGIAAVSTALFETQATSLWASLVFIAYGIMMFASSYVEEEQHFWYWASSGWLGWLSLKRRNAVTLPTSLDPWCAALLLVLLRIVRVWNQTGQKHAGEPDIARTVLPAHTVLLWLLVLVTYLDIIQRLSRTAVPWASRHLATAASLALGIAALGFKVAFTKADAPELLEGIGGFVPRPMEESSLVGQARAVFSSIAIMGLLTSFPAIWQRIWGGQQTKGSD</sequence>
<dbReference type="InterPro" id="IPR019434">
    <property type="entry name" value="DUF2423"/>
</dbReference>
<feature type="domain" description="GPI ethanolamine phosphate transferase 2 C-terminal" evidence="16">
    <location>
        <begin position="558"/>
        <end position="781"/>
    </location>
</feature>
<dbReference type="Gene3D" id="3.40.720.10">
    <property type="entry name" value="Alkaline Phosphatase, subunit A"/>
    <property type="match status" value="1"/>
</dbReference>
<feature type="transmembrane region" description="Helical" evidence="13">
    <location>
        <begin position="717"/>
        <end position="736"/>
    </location>
</feature>
<dbReference type="InterPro" id="IPR037674">
    <property type="entry name" value="PIG-G_N"/>
</dbReference>
<dbReference type="Pfam" id="PF19316">
    <property type="entry name" value="PIGO_PIGG"/>
    <property type="match status" value="1"/>
</dbReference>
<gene>
    <name evidence="17" type="primary">LAS21</name>
    <name evidence="17" type="ORF">IMSHALPRED_004195</name>
</gene>
<evidence type="ECO:0000256" key="5">
    <source>
        <dbReference type="ARBA" id="ARBA00022502"/>
    </source>
</evidence>
<evidence type="ECO:0000256" key="3">
    <source>
        <dbReference type="ARBA" id="ARBA00005315"/>
    </source>
</evidence>
<dbReference type="PANTHER" id="PTHR23072">
    <property type="entry name" value="PHOSPHATIDYLINOSITOL GLYCAN-RELATED"/>
    <property type="match status" value="1"/>
</dbReference>
<keyword evidence="10 13" id="KW-0472">Membrane</keyword>
<dbReference type="Proteomes" id="UP000664534">
    <property type="component" value="Unassembled WGS sequence"/>
</dbReference>
<evidence type="ECO:0000256" key="9">
    <source>
        <dbReference type="ARBA" id="ARBA00022989"/>
    </source>
</evidence>
<evidence type="ECO:0000256" key="7">
    <source>
        <dbReference type="ARBA" id="ARBA00022692"/>
    </source>
</evidence>
<dbReference type="GO" id="GO:0051267">
    <property type="term" value="F:CP2 mannose-ethanolamine phosphotransferase activity"/>
    <property type="evidence" value="ECO:0007669"/>
    <property type="project" value="TreeGrafter"/>
</dbReference>
<evidence type="ECO:0000256" key="6">
    <source>
        <dbReference type="ARBA" id="ARBA00022679"/>
    </source>
</evidence>
<feature type="transmembrane region" description="Helical" evidence="13">
    <location>
        <begin position="765"/>
        <end position="785"/>
    </location>
</feature>
<keyword evidence="6 13" id="KW-0808">Transferase</keyword>
<dbReference type="EMBL" id="CAJPDT010000002">
    <property type="protein sequence ID" value="CAF9906404.1"/>
    <property type="molecule type" value="Genomic_DNA"/>
</dbReference>
<protein>
    <recommendedName>
        <fullName evidence="4 13">GPI ethanolamine phosphate transferase 2</fullName>
    </recommendedName>
</protein>
<dbReference type="InterPro" id="IPR039527">
    <property type="entry name" value="PIGG/GPI7"/>
</dbReference>
<evidence type="ECO:0000256" key="13">
    <source>
        <dbReference type="RuleBase" id="RU367106"/>
    </source>
</evidence>
<evidence type="ECO:0000313" key="18">
    <source>
        <dbReference type="Proteomes" id="UP000664534"/>
    </source>
</evidence>
<keyword evidence="7 13" id="KW-0812">Transmembrane</keyword>
<keyword evidence="8 13" id="KW-0256">Endoplasmic reticulum</keyword>
<comment type="pathway">
    <text evidence="2 13">Glycolipid biosynthesis; glycosylphosphatidylinositol-anchor biosynthesis.</text>
</comment>
<dbReference type="InterPro" id="IPR002591">
    <property type="entry name" value="Phosphodiest/P_Trfase"/>
</dbReference>
<dbReference type="InterPro" id="IPR017850">
    <property type="entry name" value="Alkaline_phosphatase_core_sf"/>
</dbReference>
<feature type="transmembrane region" description="Helical" evidence="13">
    <location>
        <begin position="685"/>
        <end position="705"/>
    </location>
</feature>
<proteinExistence type="inferred from homology"/>
<feature type="region of interest" description="Disordered" evidence="14">
    <location>
        <begin position="1"/>
        <end position="74"/>
    </location>
</feature>
<feature type="transmembrane region" description="Helical" evidence="13">
    <location>
        <begin position="566"/>
        <end position="589"/>
    </location>
</feature>
<evidence type="ECO:0000256" key="4">
    <source>
        <dbReference type="ARBA" id="ARBA00020830"/>
    </source>
</evidence>
<dbReference type="InterPro" id="IPR045687">
    <property type="entry name" value="PIGG/GPI7_C"/>
</dbReference>
<dbReference type="PANTHER" id="PTHR23072:SF0">
    <property type="entry name" value="GPI ETHANOLAMINE PHOSPHATE TRANSFERASE 2"/>
    <property type="match status" value="1"/>
</dbReference>
<keyword evidence="18" id="KW-1185">Reference proteome</keyword>
<feature type="transmembrane region" description="Helical" evidence="13">
    <location>
        <begin position="596"/>
        <end position="614"/>
    </location>
</feature>
<dbReference type="OrthoDB" id="272139at2759"/>
<evidence type="ECO:0000256" key="2">
    <source>
        <dbReference type="ARBA" id="ARBA00004687"/>
    </source>
</evidence>
<evidence type="ECO:0000256" key="8">
    <source>
        <dbReference type="ARBA" id="ARBA00022824"/>
    </source>
</evidence>
<name>A0A8H3EJJ2_9LECA</name>
<comment type="similarity">
    <text evidence="3 13">Belongs to the PIGG/PIGN/PIGO family. PIGG subfamily.</text>
</comment>
<keyword evidence="11" id="KW-0325">Glycoprotein</keyword>
<dbReference type="CDD" id="cd16024">
    <property type="entry name" value="GPI_EPT_2"/>
    <property type="match status" value="1"/>
</dbReference>
<dbReference type="SUPFAM" id="SSF53649">
    <property type="entry name" value="Alkaline phosphatase-like"/>
    <property type="match status" value="1"/>
</dbReference>
<feature type="domain" description="DUF2423" evidence="15">
    <location>
        <begin position="1"/>
        <end position="44"/>
    </location>
</feature>
<dbReference type="Pfam" id="PF10338">
    <property type="entry name" value="YBL028C_N"/>
    <property type="match status" value="1"/>
</dbReference>
<evidence type="ECO:0000259" key="16">
    <source>
        <dbReference type="Pfam" id="PF19316"/>
    </source>
</evidence>
<comment type="caution">
    <text evidence="17">The sequence shown here is derived from an EMBL/GenBank/DDBJ whole genome shotgun (WGS) entry which is preliminary data.</text>
</comment>
<accession>A0A8H3EJJ2</accession>
<dbReference type="GO" id="GO:0005789">
    <property type="term" value="C:endoplasmic reticulum membrane"/>
    <property type="evidence" value="ECO:0007669"/>
    <property type="project" value="UniProtKB-SubCell"/>
</dbReference>
<dbReference type="UniPathway" id="UPA00196"/>
<evidence type="ECO:0000256" key="11">
    <source>
        <dbReference type="ARBA" id="ARBA00023180"/>
    </source>
</evidence>
<evidence type="ECO:0000256" key="14">
    <source>
        <dbReference type="SAM" id="MobiDB-lite"/>
    </source>
</evidence>
<comment type="subcellular location">
    <subcellularLocation>
        <location evidence="1 13">Endoplasmic reticulum membrane</location>
        <topology evidence="1 13">Multi-pass membrane protein</topology>
    </subcellularLocation>
</comment>
<dbReference type="Pfam" id="PF01663">
    <property type="entry name" value="Phosphodiest"/>
    <property type="match status" value="1"/>
</dbReference>
<comment type="function">
    <text evidence="12 13">Ethanolamine phosphate transferase involved in glycosylphosphatidylinositol-anchor biosynthesis. Transfers ethanolamine phosphate to the GPI second mannose.</text>
</comment>
<evidence type="ECO:0000313" key="17">
    <source>
        <dbReference type="EMBL" id="CAF9906404.1"/>
    </source>
</evidence>
<evidence type="ECO:0000256" key="12">
    <source>
        <dbReference type="ARBA" id="ARBA00056729"/>
    </source>
</evidence>
<evidence type="ECO:0000259" key="15">
    <source>
        <dbReference type="Pfam" id="PF10338"/>
    </source>
</evidence>
<evidence type="ECO:0000256" key="10">
    <source>
        <dbReference type="ARBA" id="ARBA00023136"/>
    </source>
</evidence>
<feature type="transmembrane region" description="Helical" evidence="13">
    <location>
        <begin position="647"/>
        <end position="665"/>
    </location>
</feature>
<dbReference type="AlphaFoldDB" id="A0A8H3EJJ2"/>
<comment type="caution">
    <text evidence="13">Lacks conserved residue(s) required for the propagation of feature annotation.</text>
</comment>
<dbReference type="GO" id="GO:0006506">
    <property type="term" value="P:GPI anchor biosynthetic process"/>
    <property type="evidence" value="ECO:0007669"/>
    <property type="project" value="UniProtKB-UniPathway"/>
</dbReference>
<organism evidence="17 18">
    <name type="scientific">Imshaugia aleurites</name>
    <dbReference type="NCBI Taxonomy" id="172621"/>
    <lineage>
        <taxon>Eukaryota</taxon>
        <taxon>Fungi</taxon>
        <taxon>Dikarya</taxon>
        <taxon>Ascomycota</taxon>
        <taxon>Pezizomycotina</taxon>
        <taxon>Lecanoromycetes</taxon>
        <taxon>OSLEUM clade</taxon>
        <taxon>Lecanoromycetidae</taxon>
        <taxon>Lecanorales</taxon>
        <taxon>Lecanorineae</taxon>
        <taxon>Parmeliaceae</taxon>
        <taxon>Imshaugia</taxon>
    </lineage>
</organism>